<proteinExistence type="predicted"/>
<feature type="signal peptide" evidence="1">
    <location>
        <begin position="1"/>
        <end position="21"/>
    </location>
</feature>
<dbReference type="AlphaFoldDB" id="M4V8Z7"/>
<dbReference type="Pfam" id="PF04314">
    <property type="entry name" value="PCuAC"/>
    <property type="match status" value="1"/>
</dbReference>
<evidence type="ECO:0000313" key="3">
    <source>
        <dbReference type="Proteomes" id="UP000012040"/>
    </source>
</evidence>
<gene>
    <name evidence="2" type="ORF">A11Q_251</name>
</gene>
<dbReference type="InterPro" id="IPR007410">
    <property type="entry name" value="LpqE-like"/>
</dbReference>
<dbReference type="eggNOG" id="COG2847">
    <property type="taxonomic scope" value="Bacteria"/>
</dbReference>
<dbReference type="PANTHER" id="PTHR36302:SF1">
    <property type="entry name" value="COPPER CHAPERONE PCU(A)C"/>
    <property type="match status" value="1"/>
</dbReference>
<keyword evidence="3" id="KW-1185">Reference proteome</keyword>
<evidence type="ECO:0000313" key="2">
    <source>
        <dbReference type="EMBL" id="AGH94471.1"/>
    </source>
</evidence>
<accession>M4V8Z7</accession>
<dbReference type="SUPFAM" id="SSF110087">
    <property type="entry name" value="DR1885-like metal-binding protein"/>
    <property type="match status" value="1"/>
</dbReference>
<dbReference type="InterPro" id="IPR058248">
    <property type="entry name" value="Lxx211020-like"/>
</dbReference>
<keyword evidence="1" id="KW-0732">Signal</keyword>
<dbReference type="Proteomes" id="UP000012040">
    <property type="component" value="Chromosome"/>
</dbReference>
<dbReference type="RefSeq" id="WP_015468961.1">
    <property type="nucleotide sequence ID" value="NC_020813.1"/>
</dbReference>
<name>M4V8Z7_9BACT</name>
<feature type="chain" id="PRO_5004060489" description="Copper chaperone PCu(A)C" evidence="1">
    <location>
        <begin position="22"/>
        <end position="161"/>
    </location>
</feature>
<dbReference type="KEGG" id="bex:A11Q_251"/>
<dbReference type="PATRIC" id="fig|1184267.3.peg.253"/>
<evidence type="ECO:0000256" key="1">
    <source>
        <dbReference type="SAM" id="SignalP"/>
    </source>
</evidence>
<dbReference type="Gene3D" id="2.60.40.1890">
    <property type="entry name" value="PCu(A)C copper chaperone"/>
    <property type="match status" value="1"/>
</dbReference>
<sequence length="161" mass="17759">MKTAIYMLLPLLLLNTKIATAKTTAKADANPITVEGAYIYKPLQGSRATAGYGTFKNTGKDDITIAIVSLDGFKAVELHETVSEDGMMKMKKVDSFVVKKGGSFELKPGGNHIMLFDANKEFKEGETLNVVFKNGDKQFSLPFELKARDKKPEQKNPHAHH</sequence>
<reference evidence="2 3" key="1">
    <citation type="journal article" date="2013" name="ISME J.">
        <title>By their genes ye shall know them: genomic signatures of predatory bacteria.</title>
        <authorList>
            <person name="Pasternak Z."/>
            <person name="Pietrokovski S."/>
            <person name="Rotem O."/>
            <person name="Gophna U."/>
            <person name="Lurie-Weinberger M.N."/>
            <person name="Jurkevitch E."/>
        </authorList>
    </citation>
    <scope>NUCLEOTIDE SEQUENCE [LARGE SCALE GENOMIC DNA]</scope>
    <source>
        <strain evidence="2 3">JSS</strain>
    </source>
</reference>
<organism evidence="2 3">
    <name type="scientific">Pseudobdellovibrio exovorus JSS</name>
    <dbReference type="NCBI Taxonomy" id="1184267"/>
    <lineage>
        <taxon>Bacteria</taxon>
        <taxon>Pseudomonadati</taxon>
        <taxon>Bdellovibrionota</taxon>
        <taxon>Bdellovibrionia</taxon>
        <taxon>Bdellovibrionales</taxon>
        <taxon>Pseudobdellovibrionaceae</taxon>
        <taxon>Pseudobdellovibrio</taxon>
    </lineage>
</organism>
<protein>
    <recommendedName>
        <fullName evidence="4">Copper chaperone PCu(A)C</fullName>
    </recommendedName>
</protein>
<dbReference type="EMBL" id="CP003537">
    <property type="protein sequence ID" value="AGH94471.1"/>
    <property type="molecule type" value="Genomic_DNA"/>
</dbReference>
<dbReference type="InterPro" id="IPR036182">
    <property type="entry name" value="PCuAC_sf"/>
</dbReference>
<evidence type="ECO:0008006" key="4">
    <source>
        <dbReference type="Google" id="ProtNLM"/>
    </source>
</evidence>
<dbReference type="OrthoDB" id="5298139at2"/>
<dbReference type="PANTHER" id="PTHR36302">
    <property type="entry name" value="BLR7088 PROTEIN"/>
    <property type="match status" value="1"/>
</dbReference>
<dbReference type="STRING" id="1184267.A11Q_251"/>
<dbReference type="HOGENOM" id="CLU_100939_1_2_7"/>